<protein>
    <submittedName>
        <fullName evidence="3">Uncharacterized protein</fullName>
    </submittedName>
</protein>
<evidence type="ECO:0000313" key="3">
    <source>
        <dbReference type="EMBL" id="KAK5088145.1"/>
    </source>
</evidence>
<feature type="compositionally biased region" description="Polar residues" evidence="2">
    <location>
        <begin position="1108"/>
        <end position="1119"/>
    </location>
</feature>
<name>A0AAN7T2H0_9EURO</name>
<dbReference type="PANTHER" id="PTHR42064:SF1">
    <property type="entry name" value="YALI0F28677P"/>
    <property type="match status" value="1"/>
</dbReference>
<feature type="coiled-coil region" evidence="1">
    <location>
        <begin position="711"/>
        <end position="745"/>
    </location>
</feature>
<evidence type="ECO:0000256" key="2">
    <source>
        <dbReference type="SAM" id="MobiDB-lite"/>
    </source>
</evidence>
<dbReference type="Gene3D" id="1.25.40.10">
    <property type="entry name" value="Tetratricopeptide repeat domain"/>
    <property type="match status" value="1"/>
</dbReference>
<organism evidence="3 4">
    <name type="scientific">Lithohypha guttulata</name>
    <dbReference type="NCBI Taxonomy" id="1690604"/>
    <lineage>
        <taxon>Eukaryota</taxon>
        <taxon>Fungi</taxon>
        <taxon>Dikarya</taxon>
        <taxon>Ascomycota</taxon>
        <taxon>Pezizomycotina</taxon>
        <taxon>Eurotiomycetes</taxon>
        <taxon>Chaetothyriomycetidae</taxon>
        <taxon>Chaetothyriales</taxon>
        <taxon>Trichomeriaceae</taxon>
        <taxon>Lithohypha</taxon>
    </lineage>
</organism>
<comment type="caution">
    <text evidence="3">The sequence shown here is derived from an EMBL/GenBank/DDBJ whole genome shotgun (WGS) entry which is preliminary data.</text>
</comment>
<evidence type="ECO:0000313" key="4">
    <source>
        <dbReference type="Proteomes" id="UP001309876"/>
    </source>
</evidence>
<dbReference type="Proteomes" id="UP001309876">
    <property type="component" value="Unassembled WGS sequence"/>
</dbReference>
<keyword evidence="4" id="KW-1185">Reference proteome</keyword>
<dbReference type="InterPro" id="IPR011990">
    <property type="entry name" value="TPR-like_helical_dom_sf"/>
</dbReference>
<dbReference type="EMBL" id="JAVRRJ010000002">
    <property type="protein sequence ID" value="KAK5088145.1"/>
    <property type="molecule type" value="Genomic_DNA"/>
</dbReference>
<keyword evidence="1" id="KW-0175">Coiled coil</keyword>
<dbReference type="PANTHER" id="PTHR42064">
    <property type="entry name" value="YALI0F28677P"/>
    <property type="match status" value="1"/>
</dbReference>
<reference evidence="3 4" key="1">
    <citation type="submission" date="2023-08" db="EMBL/GenBank/DDBJ databases">
        <title>Black Yeasts Isolated from many extreme environments.</title>
        <authorList>
            <person name="Coleine C."/>
            <person name="Stajich J.E."/>
            <person name="Selbmann L."/>
        </authorList>
    </citation>
    <scope>NUCLEOTIDE SEQUENCE [LARGE SCALE GENOMIC DNA]</scope>
    <source>
        <strain evidence="3 4">CCFEE 5910</strain>
    </source>
</reference>
<accession>A0AAN7T2H0</accession>
<sequence>MSSRGLREDRYSPDHRLSGGWIVQAGEPSNDSCSDVVLQSPIIQPQRPRLQREESYGQGPPKRARTQFYDFAAQVQLQQHHQRRKRYLSARKRVLQKSIALSARLRRTSSWVQDGLVEISKHQDTRAFAQVFSHAQDLVDVCISHWNNDLNNLDTVQSSDTNEPQTTTPQPFFDQLPVEAQKDLLELLSNLRCNPRFLIDRLSNLPRSQVATLTSSPRWQFSDVVLKSFSQDSNRSGSQRRRQLQEYSKKLEDYATSFERENPLSFLIHNLYSHDVRPESSESRLRLYTWSTTCAELFQNGVDSYIALCGQALDAFSITQDWPAKLRMELFLMDILQKGAFLLNDTPVQRGQPGYNPLKTEQARKFFDDAVLELYWTLIDCRSGCYPSGALALAQAILGKLSSQDHQGFFRNHFFREWYLGHFLRTAIMYPENENMLLQMHVSKRARDHILAPIYNRFLFKFDNHLNPTTDQDTNIRNIIEDMISMLEGLPAPTPYEAGPEPSPATSTAATVDMLVVSASEVIKVLEILSPQTLHPSDTSDPVLREIGNAFRSTYSRPTTRFDILKRQLQLLIEPGISAKDIHPCSETWTDFAIAYDGRVHASPILQPVKPFIKLFESRRMPLAQQAALRLCASSLEAHTNDDGASSLTRWSETSSLTELFQDQIDKSQAEMRTVDSVYWKKALTNLTRLQQRFSFGNDATNDTFILFEPLQHLAASREEAMNVCASLEDQLGLYETSYQSLKKQVKAFMSTLEGLRLKLWYTSQVVNSEPYQDARNITSALSNMAISTVTNLSWSSRDQARPSTSQSSRSSIFEGSQTDIMKLLKAPTEHGGPRKLADEQIDSINNWLQQYSIDNFCIGEERLHRFCMEIQLVTKRLTGETMIQSPELWSSELFNRERLSYDIQTVNINSAPASLRPASVYSDSLSATFPVLRSPMRSSDSDARSIMSDERSSIRRGSIYGLFQQRLDPRLLTPGLASSIGSHGRTSSANTTTSEIFTPSQSVTSASVYSRPPSMLYGRLPDFGARPAFSLKEKKKFRDKLRKGLICLLLSDLGSLVWSWGCETDKWIGDVQLTPSIEARCKRRLATNSLFVSEKSSTATPKRRQSTTDASLIDSTNWDSNQTSDSGYIDEDVDFRLAIEDILIRLSKQIDPISKLQACVDFHALSTNQLNANSSQNREVKEDRKVRRRSLDTDKQDEVEELLTATNEPSLTESVKPSEGRIIAFMKCVLATLKPLTIFRDLQFIAAFAPAEMLDKTAAGKAFMNLGMSALEYKKELCGSMVDVADQVVAADAIERVSAPENEQVLAKAAEYWKIAAREGNAAAQRELALLYLMHPGMLPVVTMPLSTTADIFKDEMMWQKTVRNNDNKQALCLALHWMQLAAANRDEVAQQKMRERNGQRLSIR</sequence>
<feature type="region of interest" description="Disordered" evidence="2">
    <location>
        <begin position="44"/>
        <end position="63"/>
    </location>
</feature>
<feature type="region of interest" description="Disordered" evidence="2">
    <location>
        <begin position="1097"/>
        <end position="1119"/>
    </location>
</feature>
<evidence type="ECO:0000256" key="1">
    <source>
        <dbReference type="SAM" id="Coils"/>
    </source>
</evidence>
<gene>
    <name evidence="3" type="ORF">LTR05_002362</name>
</gene>
<proteinExistence type="predicted"/>